<dbReference type="Pfam" id="PF13632">
    <property type="entry name" value="Glyco_trans_2_3"/>
    <property type="match status" value="1"/>
</dbReference>
<dbReference type="CDD" id="cd04186">
    <property type="entry name" value="GT_2_like_c"/>
    <property type="match status" value="1"/>
</dbReference>
<feature type="domain" description="Glycosyltransferase 2-like" evidence="2">
    <location>
        <begin position="174"/>
        <end position="232"/>
    </location>
</feature>
<dbReference type="SUPFAM" id="SSF53448">
    <property type="entry name" value="Nucleotide-diphospho-sugar transferases"/>
    <property type="match status" value="1"/>
</dbReference>
<dbReference type="EMBL" id="LCAU01000001">
    <property type="protein sequence ID" value="KKR98791.1"/>
    <property type="molecule type" value="Genomic_DNA"/>
</dbReference>
<feature type="domain" description="Glycosyltransferase 2-like" evidence="1">
    <location>
        <begin position="4"/>
        <end position="130"/>
    </location>
</feature>
<proteinExistence type="predicted"/>
<protein>
    <submittedName>
        <fullName evidence="3">Glycosyl transferase family 2</fullName>
    </submittedName>
</protein>
<gene>
    <name evidence="3" type="ORF">UU48_C0001G0146</name>
</gene>
<evidence type="ECO:0000313" key="4">
    <source>
        <dbReference type="Proteomes" id="UP000034746"/>
    </source>
</evidence>
<dbReference type="PANTHER" id="PTHR43179:SF7">
    <property type="entry name" value="RHAMNOSYLTRANSFERASE WBBL"/>
    <property type="match status" value="1"/>
</dbReference>
<keyword evidence="3" id="KW-0808">Transferase</keyword>
<organism evidence="3 4">
    <name type="scientific">Candidatus Uhrbacteria bacterium GW2011_GWF2_41_16</name>
    <dbReference type="NCBI Taxonomy" id="1618997"/>
    <lineage>
        <taxon>Bacteria</taxon>
        <taxon>Candidatus Uhriibacteriota</taxon>
    </lineage>
</organism>
<sequence length="278" mass="32691">MDLSILIVHYNTPRLLRQTLRSIRRAAPRLFYEIFVVDNNPSERLPASLHAEFPEVHILKSEKNIGFASGMNQGMKAAHGRHFLIFNPDMIVLPGSLEHLTAFLDEHPSVGMVGPKLLHPDGTLQFSCYRFMKPITIVYRRLPLIDCLSCVSRELKRYLMSDWDHTSVASVDYLLGACLLVRREAVEEVGGFDPSYFMYFEDQDWCRRFWQAGWEVVYHPEISMIHYHRRETAEGGFFRQLFRPLTHIQLRSAWRYFRKFRGQPYSYERKKIRSESGE</sequence>
<accession>A0A0G0VGN8</accession>
<dbReference type="Pfam" id="PF00535">
    <property type="entry name" value="Glycos_transf_2"/>
    <property type="match status" value="1"/>
</dbReference>
<dbReference type="Gene3D" id="3.90.550.10">
    <property type="entry name" value="Spore Coat Polysaccharide Biosynthesis Protein SpsA, Chain A"/>
    <property type="match status" value="1"/>
</dbReference>
<dbReference type="InterPro" id="IPR029044">
    <property type="entry name" value="Nucleotide-diphossugar_trans"/>
</dbReference>
<evidence type="ECO:0000259" key="1">
    <source>
        <dbReference type="Pfam" id="PF00535"/>
    </source>
</evidence>
<evidence type="ECO:0000259" key="2">
    <source>
        <dbReference type="Pfam" id="PF13632"/>
    </source>
</evidence>
<dbReference type="Proteomes" id="UP000034746">
    <property type="component" value="Unassembled WGS sequence"/>
</dbReference>
<dbReference type="InterPro" id="IPR001173">
    <property type="entry name" value="Glyco_trans_2-like"/>
</dbReference>
<name>A0A0G0VGN8_9BACT</name>
<dbReference type="AlphaFoldDB" id="A0A0G0VGN8"/>
<evidence type="ECO:0000313" key="3">
    <source>
        <dbReference type="EMBL" id="KKR98791.1"/>
    </source>
</evidence>
<reference evidence="3 4" key="1">
    <citation type="journal article" date="2015" name="Nature">
        <title>rRNA introns, odd ribosomes, and small enigmatic genomes across a large radiation of phyla.</title>
        <authorList>
            <person name="Brown C.T."/>
            <person name="Hug L.A."/>
            <person name="Thomas B.C."/>
            <person name="Sharon I."/>
            <person name="Castelle C.J."/>
            <person name="Singh A."/>
            <person name="Wilkins M.J."/>
            <person name="Williams K.H."/>
            <person name="Banfield J.F."/>
        </authorList>
    </citation>
    <scope>NUCLEOTIDE SEQUENCE [LARGE SCALE GENOMIC DNA]</scope>
</reference>
<comment type="caution">
    <text evidence="3">The sequence shown here is derived from an EMBL/GenBank/DDBJ whole genome shotgun (WGS) entry which is preliminary data.</text>
</comment>
<dbReference type="GO" id="GO:0016740">
    <property type="term" value="F:transferase activity"/>
    <property type="evidence" value="ECO:0007669"/>
    <property type="project" value="UniProtKB-KW"/>
</dbReference>
<dbReference type="PANTHER" id="PTHR43179">
    <property type="entry name" value="RHAMNOSYLTRANSFERASE WBBL"/>
    <property type="match status" value="1"/>
</dbReference>